<dbReference type="AlphaFoldDB" id="A0A381ZBP2"/>
<organism evidence="2">
    <name type="scientific">marine metagenome</name>
    <dbReference type="NCBI Taxonomy" id="408172"/>
    <lineage>
        <taxon>unclassified sequences</taxon>
        <taxon>metagenomes</taxon>
        <taxon>ecological metagenomes</taxon>
    </lineage>
</organism>
<dbReference type="InterPro" id="IPR016040">
    <property type="entry name" value="NAD(P)-bd_dom"/>
</dbReference>
<sequence length="44" mass="4853">MLITGGCGFIGSNFVRYVLDQLDEYNIVNLDKLTYAGNINNLNG</sequence>
<gene>
    <name evidence="2" type="ORF">METZ01_LOCUS139560</name>
</gene>
<accession>A0A381ZBP2</accession>
<name>A0A381ZBP2_9ZZZZ</name>
<feature type="domain" description="NAD(P)-binding" evidence="1">
    <location>
        <begin position="2"/>
        <end position="43"/>
    </location>
</feature>
<dbReference type="Pfam" id="PF16363">
    <property type="entry name" value="GDP_Man_Dehyd"/>
    <property type="match status" value="1"/>
</dbReference>
<feature type="non-terminal residue" evidence="2">
    <location>
        <position position="44"/>
    </location>
</feature>
<dbReference type="PANTHER" id="PTHR43000">
    <property type="entry name" value="DTDP-D-GLUCOSE 4,6-DEHYDRATASE-RELATED"/>
    <property type="match status" value="1"/>
</dbReference>
<dbReference type="EMBL" id="UINC01020706">
    <property type="protein sequence ID" value="SVA86706.1"/>
    <property type="molecule type" value="Genomic_DNA"/>
</dbReference>
<evidence type="ECO:0000313" key="2">
    <source>
        <dbReference type="EMBL" id="SVA86706.1"/>
    </source>
</evidence>
<proteinExistence type="predicted"/>
<evidence type="ECO:0000259" key="1">
    <source>
        <dbReference type="Pfam" id="PF16363"/>
    </source>
</evidence>
<protein>
    <recommendedName>
        <fullName evidence="1">NAD(P)-binding domain-containing protein</fullName>
    </recommendedName>
</protein>
<dbReference type="SUPFAM" id="SSF51735">
    <property type="entry name" value="NAD(P)-binding Rossmann-fold domains"/>
    <property type="match status" value="1"/>
</dbReference>
<reference evidence="2" key="1">
    <citation type="submission" date="2018-05" db="EMBL/GenBank/DDBJ databases">
        <authorList>
            <person name="Lanie J.A."/>
            <person name="Ng W.-L."/>
            <person name="Kazmierczak K.M."/>
            <person name="Andrzejewski T.M."/>
            <person name="Davidsen T.M."/>
            <person name="Wayne K.J."/>
            <person name="Tettelin H."/>
            <person name="Glass J.I."/>
            <person name="Rusch D."/>
            <person name="Podicherti R."/>
            <person name="Tsui H.-C.T."/>
            <person name="Winkler M.E."/>
        </authorList>
    </citation>
    <scope>NUCLEOTIDE SEQUENCE</scope>
</reference>
<dbReference type="Gene3D" id="3.40.50.720">
    <property type="entry name" value="NAD(P)-binding Rossmann-like Domain"/>
    <property type="match status" value="1"/>
</dbReference>
<dbReference type="InterPro" id="IPR036291">
    <property type="entry name" value="NAD(P)-bd_dom_sf"/>
</dbReference>